<sequence length="255" mass="27019">MKHVEVGPEGAHLGYVELEGRGDVPPLVYLHGLGSCSPIYFARSAAEPVLAGRRVLMIDFLGFGMSDRPLSFGYTLVDHADAIARGLDRLGVAGADVIGHSMGGGVATLLADRRPDLVGRLVLAEPSLHPSPRPFVEPYTEDAFVEHGFALELSEVGTTWAATMRLADPVAMYRSEHALGADMPVLDGVLRALAMPRAVVEGDRSGWLRDDPDLRAAGIPVYVVTDAGHTMMLDNPTGFAHAVAQALAGMEACVA</sequence>
<dbReference type="EMBL" id="FMYH01000002">
    <property type="protein sequence ID" value="SDC25719.1"/>
    <property type="molecule type" value="Genomic_DNA"/>
</dbReference>
<dbReference type="OrthoDB" id="8444301at2"/>
<dbReference type="PANTHER" id="PTHR43194:SF5">
    <property type="entry name" value="PIMELOYL-[ACYL-CARRIER PROTEIN] METHYL ESTER ESTERASE"/>
    <property type="match status" value="1"/>
</dbReference>
<dbReference type="STRING" id="1814289.SAMN05216410_1495"/>
<reference evidence="2 3" key="1">
    <citation type="submission" date="2016-09" db="EMBL/GenBank/DDBJ databases">
        <authorList>
            <person name="Capua I."/>
            <person name="De Benedictis P."/>
            <person name="Joannis T."/>
            <person name="Lombin L.H."/>
            <person name="Cattoli G."/>
        </authorList>
    </citation>
    <scope>NUCLEOTIDE SEQUENCE [LARGE SCALE GENOMIC DNA]</scope>
    <source>
        <strain evidence="2 3">ISLP-3</strain>
    </source>
</reference>
<evidence type="ECO:0000313" key="3">
    <source>
        <dbReference type="Proteomes" id="UP000199039"/>
    </source>
</evidence>
<dbReference type="Proteomes" id="UP000199039">
    <property type="component" value="Unassembled WGS sequence"/>
</dbReference>
<dbReference type="InterPro" id="IPR000073">
    <property type="entry name" value="AB_hydrolase_1"/>
</dbReference>
<feature type="domain" description="AB hydrolase-1" evidence="1">
    <location>
        <begin position="25"/>
        <end position="178"/>
    </location>
</feature>
<evidence type="ECO:0000259" key="1">
    <source>
        <dbReference type="Pfam" id="PF00561"/>
    </source>
</evidence>
<dbReference type="InterPro" id="IPR050228">
    <property type="entry name" value="Carboxylesterase_BioH"/>
</dbReference>
<proteinExistence type="predicted"/>
<protein>
    <submittedName>
        <fullName evidence="2">Pimeloyl-ACP methyl ester carboxylesterase</fullName>
    </submittedName>
</protein>
<dbReference type="PANTHER" id="PTHR43194">
    <property type="entry name" value="HYDROLASE ALPHA/BETA FOLD FAMILY"/>
    <property type="match status" value="1"/>
</dbReference>
<dbReference type="SUPFAM" id="SSF53474">
    <property type="entry name" value="alpha/beta-Hydrolases"/>
    <property type="match status" value="1"/>
</dbReference>
<dbReference type="Pfam" id="PF00561">
    <property type="entry name" value="Abhydrolase_1"/>
    <property type="match status" value="1"/>
</dbReference>
<accession>A0A1G6K3W5</accession>
<dbReference type="Gene3D" id="3.40.50.1820">
    <property type="entry name" value="alpha/beta hydrolase"/>
    <property type="match status" value="1"/>
</dbReference>
<dbReference type="PRINTS" id="PR00111">
    <property type="entry name" value="ABHYDROLASE"/>
</dbReference>
<keyword evidence="3" id="KW-1185">Reference proteome</keyword>
<organism evidence="2 3">
    <name type="scientific">Sanguibacter gelidistatuariae</name>
    <dbReference type="NCBI Taxonomy" id="1814289"/>
    <lineage>
        <taxon>Bacteria</taxon>
        <taxon>Bacillati</taxon>
        <taxon>Actinomycetota</taxon>
        <taxon>Actinomycetes</taxon>
        <taxon>Micrococcales</taxon>
        <taxon>Sanguibacteraceae</taxon>
        <taxon>Sanguibacter</taxon>
    </lineage>
</organism>
<dbReference type="RefSeq" id="WP_093182061.1">
    <property type="nucleotide sequence ID" value="NZ_FMYH01000002.1"/>
</dbReference>
<dbReference type="AlphaFoldDB" id="A0A1G6K3W5"/>
<dbReference type="GO" id="GO:0003824">
    <property type="term" value="F:catalytic activity"/>
    <property type="evidence" value="ECO:0007669"/>
    <property type="project" value="UniProtKB-ARBA"/>
</dbReference>
<name>A0A1G6K3W5_9MICO</name>
<dbReference type="InterPro" id="IPR029058">
    <property type="entry name" value="AB_hydrolase_fold"/>
</dbReference>
<gene>
    <name evidence="2" type="ORF">SAMN05216410_1495</name>
</gene>
<evidence type="ECO:0000313" key="2">
    <source>
        <dbReference type="EMBL" id="SDC25719.1"/>
    </source>
</evidence>